<dbReference type="RefSeq" id="WP_150942198.1">
    <property type="nucleotide sequence ID" value="NZ_VCMV01000003.1"/>
</dbReference>
<reference evidence="1 2" key="1">
    <citation type="journal article" date="2019" name="Microorganisms">
        <title>Genome Insights into the Novel Species Microvirga brassicacearum, a Rapeseed Endophyte with Biotechnological Potential.</title>
        <authorList>
            <person name="Jimenez-Gomez A."/>
            <person name="Saati-Santamaria Z."/>
            <person name="Igual J.M."/>
            <person name="Rivas R."/>
            <person name="Mateos P.F."/>
            <person name="Garcia-Fraile P."/>
        </authorList>
    </citation>
    <scope>NUCLEOTIDE SEQUENCE [LARGE SCALE GENOMIC DNA]</scope>
    <source>
        <strain evidence="1 2">CDVBN77</strain>
    </source>
</reference>
<accession>A0A5N3PHC3</accession>
<evidence type="ECO:0000313" key="2">
    <source>
        <dbReference type="Proteomes" id="UP000325684"/>
    </source>
</evidence>
<dbReference type="OrthoDB" id="7206991at2"/>
<comment type="caution">
    <text evidence="1">The sequence shown here is derived from an EMBL/GenBank/DDBJ whole genome shotgun (WGS) entry which is preliminary data.</text>
</comment>
<gene>
    <name evidence="1" type="ORF">FEZ63_03260</name>
</gene>
<keyword evidence="2" id="KW-1185">Reference proteome</keyword>
<dbReference type="Pfam" id="PF11994">
    <property type="entry name" value="DUF3489"/>
    <property type="match status" value="1"/>
</dbReference>
<organism evidence="1 2">
    <name type="scientific">Microvirga brassicacearum</name>
    <dbReference type="NCBI Taxonomy" id="2580413"/>
    <lineage>
        <taxon>Bacteria</taxon>
        <taxon>Pseudomonadati</taxon>
        <taxon>Pseudomonadota</taxon>
        <taxon>Alphaproteobacteria</taxon>
        <taxon>Hyphomicrobiales</taxon>
        <taxon>Methylobacteriaceae</taxon>
        <taxon>Microvirga</taxon>
    </lineage>
</organism>
<dbReference type="Proteomes" id="UP000325684">
    <property type="component" value="Unassembled WGS sequence"/>
</dbReference>
<dbReference type="EMBL" id="VCMV01000003">
    <property type="protein sequence ID" value="KAB0269141.1"/>
    <property type="molecule type" value="Genomic_DNA"/>
</dbReference>
<sequence length="190" mass="20513">MKHRRNPLLSDTQLILLSAASQRDDLLLPPPHLRGGAATRVAGSLITNGLVAETTVSFGQPSWREDANHGKIGLKITKAGLREIGVDDPEPVDKKSARTIAEPELEKIEPRSDKPPVPAFRDGTKKALVLALLHRDEGAFLDDLTEATGWLAHTTRAALTGLRHSGVTIERTKASDGRSVYRALPARGEA</sequence>
<name>A0A5N3PHC3_9HYPH</name>
<protein>
    <submittedName>
        <fullName evidence="1">DUF3489 domain-containing protein</fullName>
    </submittedName>
</protein>
<evidence type="ECO:0000313" key="1">
    <source>
        <dbReference type="EMBL" id="KAB0269141.1"/>
    </source>
</evidence>
<dbReference type="InterPro" id="IPR021880">
    <property type="entry name" value="DUF3489"/>
</dbReference>
<dbReference type="AlphaFoldDB" id="A0A5N3PHC3"/>
<proteinExistence type="predicted"/>